<evidence type="ECO:0000313" key="3">
    <source>
        <dbReference type="EMBL" id="NMD85305.1"/>
    </source>
</evidence>
<protein>
    <submittedName>
        <fullName evidence="3">Tyrosine-type recombinase/integrase</fullName>
    </submittedName>
</protein>
<dbReference type="Proteomes" id="UP000576225">
    <property type="component" value="Unassembled WGS sequence"/>
</dbReference>
<dbReference type="InterPro" id="IPR011010">
    <property type="entry name" value="DNA_brk_join_enz"/>
</dbReference>
<dbReference type="GO" id="GO:0015074">
    <property type="term" value="P:DNA integration"/>
    <property type="evidence" value="ECO:0007669"/>
    <property type="project" value="InterPro"/>
</dbReference>
<gene>
    <name evidence="3" type="ORF">HF882_01770</name>
</gene>
<accession>A0A848APU9</accession>
<dbReference type="SUPFAM" id="SSF56349">
    <property type="entry name" value="DNA breaking-rejoining enzymes"/>
    <property type="match status" value="1"/>
</dbReference>
<reference evidence="3 4" key="1">
    <citation type="submission" date="2020-04" db="EMBL/GenBank/DDBJ databases">
        <authorList>
            <person name="Hitch T.C.A."/>
            <person name="Wylensek D."/>
            <person name="Clavel T."/>
        </authorList>
    </citation>
    <scope>NUCLEOTIDE SEQUENCE [LARGE SCALE GENOMIC DNA]</scope>
    <source>
        <strain evidence="3 4">COR2-253-APC-1A</strain>
    </source>
</reference>
<dbReference type="InterPro" id="IPR013762">
    <property type="entry name" value="Integrase-like_cat_sf"/>
</dbReference>
<proteinExistence type="predicted"/>
<evidence type="ECO:0000256" key="1">
    <source>
        <dbReference type="ARBA" id="ARBA00023172"/>
    </source>
</evidence>
<feature type="domain" description="Tyr recombinase" evidence="2">
    <location>
        <begin position="1"/>
        <end position="133"/>
    </location>
</feature>
<dbReference type="PROSITE" id="PS51898">
    <property type="entry name" value="TYR_RECOMBINASE"/>
    <property type="match status" value="1"/>
</dbReference>
<organism evidence="3 4">
    <name type="scientific">Victivallis vadensis</name>
    <dbReference type="NCBI Taxonomy" id="172901"/>
    <lineage>
        <taxon>Bacteria</taxon>
        <taxon>Pseudomonadati</taxon>
        <taxon>Lentisphaerota</taxon>
        <taxon>Lentisphaeria</taxon>
        <taxon>Victivallales</taxon>
        <taxon>Victivallaceae</taxon>
        <taxon>Victivallis</taxon>
    </lineage>
</organism>
<evidence type="ECO:0000313" key="4">
    <source>
        <dbReference type="Proteomes" id="UP000576225"/>
    </source>
</evidence>
<keyword evidence="1" id="KW-0233">DNA recombination</keyword>
<sequence length="260" mass="28833">MHPQLRQALLEAEAWHSESSYILPEIAERYRKNPSGIGKDISKLINSVGLEATIDAPAHVRTKKLGNGKEKVKRRICQYGTHSFRHSFVSFCANAGVPMAIVQEIVGHGSPAMTRHYYHMDQLAAQRAINTLPAIGKEAPSTQVAALRRKLHQFIDTADLSQLQCLQEQLLSEYQSIPADIIEAEALPEAENALAITPERLQYLLPDYTIEAIGQVFGVTGTAIRKRMKKFNLSRPAKRIVSGVLSSEQITAAQSKIKQI</sequence>
<evidence type="ECO:0000259" key="2">
    <source>
        <dbReference type="PROSITE" id="PS51898"/>
    </source>
</evidence>
<dbReference type="Gene3D" id="1.10.443.10">
    <property type="entry name" value="Intergrase catalytic core"/>
    <property type="match status" value="1"/>
</dbReference>
<dbReference type="GO" id="GO:0003677">
    <property type="term" value="F:DNA binding"/>
    <property type="evidence" value="ECO:0007669"/>
    <property type="project" value="InterPro"/>
</dbReference>
<dbReference type="InterPro" id="IPR002104">
    <property type="entry name" value="Integrase_catalytic"/>
</dbReference>
<dbReference type="AlphaFoldDB" id="A0A848APU9"/>
<comment type="caution">
    <text evidence="3">The sequence shown here is derived from an EMBL/GenBank/DDBJ whole genome shotgun (WGS) entry which is preliminary data.</text>
</comment>
<dbReference type="EMBL" id="JABAEW010000002">
    <property type="protein sequence ID" value="NMD85305.1"/>
    <property type="molecule type" value="Genomic_DNA"/>
</dbReference>
<dbReference type="GO" id="GO:0006310">
    <property type="term" value="P:DNA recombination"/>
    <property type="evidence" value="ECO:0007669"/>
    <property type="project" value="UniProtKB-KW"/>
</dbReference>
<dbReference type="Pfam" id="PF00589">
    <property type="entry name" value="Phage_integrase"/>
    <property type="match status" value="1"/>
</dbReference>
<name>A0A848APU9_9BACT</name>